<keyword evidence="4" id="KW-0472">Membrane</keyword>
<reference evidence="5 6" key="1">
    <citation type="journal article" date="2019" name="Genome Biol. Evol.">
        <title>Nanopore Sequencing Significantly Improves Genome Assembly of the Protozoan Parasite Trypanosoma cruzi.</title>
        <authorList>
            <person name="Diaz-Viraque F."/>
            <person name="Pita S."/>
            <person name="Greif G."/>
            <person name="de Souza R.C.M."/>
            <person name="Iraola G."/>
            <person name="Robello C."/>
        </authorList>
    </citation>
    <scope>NUCLEOTIDE SEQUENCE [LARGE SCALE GENOMIC DNA]</scope>
    <source>
        <strain evidence="5 6">Berenice</strain>
    </source>
</reference>
<dbReference type="GO" id="GO:0005096">
    <property type="term" value="F:GTPase activator activity"/>
    <property type="evidence" value="ECO:0007669"/>
    <property type="project" value="UniProtKB-KW"/>
</dbReference>
<keyword evidence="4" id="KW-1133">Transmembrane helix</keyword>
<dbReference type="GO" id="GO:0048471">
    <property type="term" value="C:perinuclear region of cytoplasm"/>
    <property type="evidence" value="ECO:0007669"/>
    <property type="project" value="TreeGrafter"/>
</dbReference>
<dbReference type="SMART" id="SM00368">
    <property type="entry name" value="LRR_RI"/>
    <property type="match status" value="8"/>
</dbReference>
<keyword evidence="4" id="KW-0812">Transmembrane</keyword>
<dbReference type="Gene3D" id="3.80.10.10">
    <property type="entry name" value="Ribonuclease Inhibitor"/>
    <property type="match status" value="3"/>
</dbReference>
<evidence type="ECO:0008006" key="7">
    <source>
        <dbReference type="Google" id="ProtNLM"/>
    </source>
</evidence>
<dbReference type="InterPro" id="IPR032675">
    <property type="entry name" value="LRR_dom_sf"/>
</dbReference>
<feature type="transmembrane region" description="Helical" evidence="4">
    <location>
        <begin position="65"/>
        <end position="83"/>
    </location>
</feature>
<dbReference type="Proteomes" id="UP000583944">
    <property type="component" value="Unassembled WGS sequence"/>
</dbReference>
<dbReference type="InterPro" id="IPR001611">
    <property type="entry name" value="Leu-rich_rpt"/>
</dbReference>
<sequence>MQADGRGGAAAPFSFDIIDTVWMKGCRFFFFSDFFSGSFSRPTLCMYIHANRCVLCVVQDILRKMFVFFFFFVYPVVFFFVLFCFSGPGASCPIEGGRREFSLPLSFFFLFFYPSVRVCEGSIGFCGLPHMRRVAKHANAAISTMRWLWTLHDLAACPSIDVLRLHMCQRAQQETEWDLDFALLSSLNKSHAPNEVLRCCCAAISSAAQSVERIAVTVTSAAVGGALARVLCSAQAESLRILHLTLHEAAFLRDDLALATLLRSTAHFTSNLNSLCITMVACDMQHGLQWNQKSLRALAANIPSLTLRVLSLEYINLQGANENDLMVLCEAIAHCHLLTHLSLRGTRGLLPRVPLLRVAVAQMRKLEVLDLSSTLLGDVVMEQLVDTLRMSIGGCCRLRQLNLLETNVSVWGLRRLLRDVGEMSHGETAKIELLNFSSNSMDDEGAFVLASVCMHCGMLRELHLRHNRLTKKGAADVGSALIAAASLRCLNLHSNPLSDEGLFALLQYAKYWPELRSLDFTRCRLTARCLPALCAALPLFDRLEEISLDRNDLRVIDAGDASNTEDKRETPEGDLPLFAYDPKFMQSGSRGDWKVSTSFELDRRDAIEGRRRFKGTESFQTPLSSRESIGGVVPFEQLGLALSGCRELGRLSLSSCSLTDDCFLAMAGALVVRRLTHLDLSANPLFTRMESLEALAKLLRRASASMQKLDLSCTGLGSVGASLLVDGSPTDDTNGDADEAVSALRSLTALTELRFSSCRIGAEGFEAIADAFPAMTLLERVFLDGNAVQKLDVILYLLSALEALPSLRFVGLYGSVPPHLAATVGASREYAALQSKGVVVHL</sequence>
<evidence type="ECO:0000313" key="5">
    <source>
        <dbReference type="EMBL" id="KAF5218541.1"/>
    </source>
</evidence>
<name>A0A7J6XVQ7_TRYCR</name>
<dbReference type="VEuPathDB" id="TriTrypDB:BCY84_20710"/>
<evidence type="ECO:0000256" key="3">
    <source>
        <dbReference type="ARBA" id="ARBA00022737"/>
    </source>
</evidence>
<evidence type="ECO:0000256" key="2">
    <source>
        <dbReference type="ARBA" id="ARBA00022614"/>
    </source>
</evidence>
<keyword evidence="2" id="KW-0433">Leucine-rich repeat</keyword>
<keyword evidence="1" id="KW-0343">GTPase activation</keyword>
<dbReference type="InterPro" id="IPR027038">
    <property type="entry name" value="RanGap"/>
</dbReference>
<dbReference type="PANTHER" id="PTHR24113:SF12">
    <property type="entry name" value="RAN GTPASE-ACTIVATING PROTEIN 1"/>
    <property type="match status" value="1"/>
</dbReference>
<dbReference type="GO" id="GO:0005829">
    <property type="term" value="C:cytosol"/>
    <property type="evidence" value="ECO:0007669"/>
    <property type="project" value="TreeGrafter"/>
</dbReference>
<dbReference type="GO" id="GO:0006913">
    <property type="term" value="P:nucleocytoplasmic transport"/>
    <property type="evidence" value="ECO:0007669"/>
    <property type="project" value="TreeGrafter"/>
</dbReference>
<dbReference type="EMBL" id="JABDHM010000093">
    <property type="protein sequence ID" value="KAF5218541.1"/>
    <property type="molecule type" value="Genomic_DNA"/>
</dbReference>
<dbReference type="VEuPathDB" id="TriTrypDB:ECC02_008522"/>
<dbReference type="InterPro" id="IPR006553">
    <property type="entry name" value="Leu-rich_rpt_Cys-con_subtyp"/>
</dbReference>
<accession>A0A7J6XVQ7</accession>
<evidence type="ECO:0000256" key="1">
    <source>
        <dbReference type="ARBA" id="ARBA00022468"/>
    </source>
</evidence>
<dbReference type="PANTHER" id="PTHR24113">
    <property type="entry name" value="RAN GTPASE-ACTIVATING PROTEIN 1"/>
    <property type="match status" value="1"/>
</dbReference>
<dbReference type="GO" id="GO:0031267">
    <property type="term" value="F:small GTPase binding"/>
    <property type="evidence" value="ECO:0007669"/>
    <property type="project" value="TreeGrafter"/>
</dbReference>
<evidence type="ECO:0000256" key="4">
    <source>
        <dbReference type="SAM" id="Phobius"/>
    </source>
</evidence>
<dbReference type="AlphaFoldDB" id="A0A7J6XVQ7"/>
<protein>
    <recommendedName>
        <fullName evidence="7">Leucine-rich repeat protein (LRRP)</fullName>
    </recommendedName>
</protein>
<gene>
    <name evidence="5" type="ORF">ECC02_008522</name>
</gene>
<comment type="caution">
    <text evidence="5">The sequence shown here is derived from an EMBL/GenBank/DDBJ whole genome shotgun (WGS) entry which is preliminary data.</text>
</comment>
<dbReference type="GO" id="GO:0005634">
    <property type="term" value="C:nucleus"/>
    <property type="evidence" value="ECO:0007669"/>
    <property type="project" value="TreeGrafter"/>
</dbReference>
<keyword evidence="3" id="KW-0677">Repeat</keyword>
<organism evidence="5 6">
    <name type="scientific">Trypanosoma cruzi</name>
    <dbReference type="NCBI Taxonomy" id="5693"/>
    <lineage>
        <taxon>Eukaryota</taxon>
        <taxon>Discoba</taxon>
        <taxon>Euglenozoa</taxon>
        <taxon>Kinetoplastea</taxon>
        <taxon>Metakinetoplastina</taxon>
        <taxon>Trypanosomatida</taxon>
        <taxon>Trypanosomatidae</taxon>
        <taxon>Trypanosoma</taxon>
        <taxon>Schizotrypanum</taxon>
    </lineage>
</organism>
<dbReference type="SUPFAM" id="SSF52047">
    <property type="entry name" value="RNI-like"/>
    <property type="match status" value="2"/>
</dbReference>
<proteinExistence type="predicted"/>
<dbReference type="SMART" id="SM00367">
    <property type="entry name" value="LRR_CC"/>
    <property type="match status" value="5"/>
</dbReference>
<dbReference type="Pfam" id="PF13516">
    <property type="entry name" value="LRR_6"/>
    <property type="match status" value="5"/>
</dbReference>
<evidence type="ECO:0000313" key="6">
    <source>
        <dbReference type="Proteomes" id="UP000583944"/>
    </source>
</evidence>